<protein>
    <submittedName>
        <fullName evidence="3">ABC transporter substrate-binding protein</fullName>
    </submittedName>
</protein>
<accession>A0ABS1CUJ6</accession>
<dbReference type="PROSITE" id="PS51318">
    <property type="entry name" value="TAT"/>
    <property type="match status" value="1"/>
</dbReference>
<dbReference type="PANTHER" id="PTHR30006">
    <property type="entry name" value="THIAMINE-BINDING PERIPLASMIC PROTEIN-RELATED"/>
    <property type="match status" value="1"/>
</dbReference>
<feature type="chain" id="PRO_5046658763" evidence="2">
    <location>
        <begin position="28"/>
        <end position="344"/>
    </location>
</feature>
<reference evidence="3 4" key="1">
    <citation type="journal article" date="2020" name="Microorganisms">
        <title>Osmotic Adaptation and Compatible Solute Biosynthesis of Phototrophic Bacteria as Revealed from Genome Analyses.</title>
        <authorList>
            <person name="Imhoff J.F."/>
            <person name="Rahn T."/>
            <person name="Kunzel S."/>
            <person name="Keller A."/>
            <person name="Neulinger S.C."/>
        </authorList>
    </citation>
    <scope>NUCLEOTIDE SEQUENCE [LARGE SCALE GENOMIC DNA]</scope>
    <source>
        <strain evidence="3 4">DSM 15382</strain>
    </source>
</reference>
<dbReference type="Proteomes" id="UP000697995">
    <property type="component" value="Unassembled WGS sequence"/>
</dbReference>
<keyword evidence="1 2" id="KW-0732">Signal</keyword>
<evidence type="ECO:0000313" key="3">
    <source>
        <dbReference type="EMBL" id="MBK1658152.1"/>
    </source>
</evidence>
<organism evidence="3 4">
    <name type="scientific">Paracraurococcus ruber</name>
    <dbReference type="NCBI Taxonomy" id="77675"/>
    <lineage>
        <taxon>Bacteria</taxon>
        <taxon>Pseudomonadati</taxon>
        <taxon>Pseudomonadota</taxon>
        <taxon>Alphaproteobacteria</taxon>
        <taxon>Acetobacterales</taxon>
        <taxon>Roseomonadaceae</taxon>
        <taxon>Paracraurococcus</taxon>
    </lineage>
</organism>
<dbReference type="RefSeq" id="WP_200305446.1">
    <property type="nucleotide sequence ID" value="NZ_NRSG01000040.1"/>
</dbReference>
<dbReference type="Gene3D" id="3.40.190.10">
    <property type="entry name" value="Periplasmic binding protein-like II"/>
    <property type="match status" value="2"/>
</dbReference>
<comment type="caution">
    <text evidence="3">The sequence shown here is derived from an EMBL/GenBank/DDBJ whole genome shotgun (WGS) entry which is preliminary data.</text>
</comment>
<dbReference type="EMBL" id="NRSG01000040">
    <property type="protein sequence ID" value="MBK1658152.1"/>
    <property type="molecule type" value="Genomic_DNA"/>
</dbReference>
<sequence>MTIALPLSRRGLLAGAALLAAPAVARAQRGRAASVTAAIYPGAWEEAFRDHVAPALKRAHNVDLEMQALFAVDQVAKFAASRGAPPFDCFVLDPGPRATAVERGMFDRFDASKLSNRALVPAGLIDEWGIGCNAQVVGIAYNPKKLPRPKGYADLFRDPWVSRLGITGFGTTFGTVSLIEIAKIFGGSETNVEPALVELKKVLPKIAAVSAPAALPGLLQQGQCDITYTNTQTVSTLKDRGVDIEFVVPETGATTFLTTLHLAKGCENVDAAYKYIDTVVSRGVQDALQKPPYNFIPVNKEVALGRDLPMRSLDEMEKFVRHDWTKINPLRGAWIERFNREMAK</sequence>
<feature type="signal peptide" evidence="2">
    <location>
        <begin position="1"/>
        <end position="27"/>
    </location>
</feature>
<gene>
    <name evidence="3" type="ORF">CKO45_07905</name>
</gene>
<dbReference type="Pfam" id="PF13416">
    <property type="entry name" value="SBP_bac_8"/>
    <property type="match status" value="1"/>
</dbReference>
<dbReference type="SUPFAM" id="SSF53850">
    <property type="entry name" value="Periplasmic binding protein-like II"/>
    <property type="match status" value="1"/>
</dbReference>
<keyword evidence="4" id="KW-1185">Reference proteome</keyword>
<dbReference type="InterPro" id="IPR006311">
    <property type="entry name" value="TAT_signal"/>
</dbReference>
<evidence type="ECO:0000313" key="4">
    <source>
        <dbReference type="Proteomes" id="UP000697995"/>
    </source>
</evidence>
<evidence type="ECO:0000256" key="1">
    <source>
        <dbReference type="ARBA" id="ARBA00022729"/>
    </source>
</evidence>
<name>A0ABS1CUJ6_9PROT</name>
<proteinExistence type="predicted"/>
<evidence type="ECO:0000256" key="2">
    <source>
        <dbReference type="SAM" id="SignalP"/>
    </source>
</evidence>
<dbReference type="InterPro" id="IPR006059">
    <property type="entry name" value="SBP"/>
</dbReference>
<dbReference type="PANTHER" id="PTHR30006:SF2">
    <property type="entry name" value="ABC TRANSPORTER SUBSTRATE-BINDING PROTEIN"/>
    <property type="match status" value="1"/>
</dbReference>